<evidence type="ECO:0000313" key="1">
    <source>
        <dbReference type="EMBL" id="KAJ4330055.1"/>
    </source>
</evidence>
<keyword evidence="2" id="KW-1185">Reference proteome</keyword>
<accession>A0A9W8WPH2</accession>
<comment type="caution">
    <text evidence="1">The sequence shown here is derived from an EMBL/GenBank/DDBJ whole genome shotgun (WGS) entry which is preliminary data.</text>
</comment>
<organism evidence="1 2">
    <name type="scientific">Didymella glomerata</name>
    <dbReference type="NCBI Taxonomy" id="749621"/>
    <lineage>
        <taxon>Eukaryota</taxon>
        <taxon>Fungi</taxon>
        <taxon>Dikarya</taxon>
        <taxon>Ascomycota</taxon>
        <taxon>Pezizomycotina</taxon>
        <taxon>Dothideomycetes</taxon>
        <taxon>Pleosporomycetidae</taxon>
        <taxon>Pleosporales</taxon>
        <taxon>Pleosporineae</taxon>
        <taxon>Didymellaceae</taxon>
        <taxon>Didymella</taxon>
    </lineage>
</organism>
<dbReference type="AlphaFoldDB" id="A0A9W8WPH2"/>
<dbReference type="Proteomes" id="UP001140562">
    <property type="component" value="Unassembled WGS sequence"/>
</dbReference>
<proteinExistence type="predicted"/>
<evidence type="ECO:0000313" key="2">
    <source>
        <dbReference type="Proteomes" id="UP001140562"/>
    </source>
</evidence>
<sequence>MVASEMAGSHEQALQSAMARLPSAPFLPYLPLRHPKKLAQPDKVVRRRAQPEMLRHGDIYLLEPHTAIDKNTKVVEWEKWRAILKATVNQANQGFAGCPDCYLRNTVTAEIHLENCRNVAHNPYHEGETLEATVPVVETAAQGAAR</sequence>
<reference evidence="1" key="1">
    <citation type="submission" date="2022-10" db="EMBL/GenBank/DDBJ databases">
        <title>Tapping the CABI collections for fungal endophytes: first genome assemblies for Collariella, Neodidymelliopsis, Ascochyta clinopodiicola, Didymella pomorum, Didymosphaeria variabile, Neocosmospora piperis and Neocucurbitaria cava.</title>
        <authorList>
            <person name="Hill R."/>
        </authorList>
    </citation>
    <scope>NUCLEOTIDE SEQUENCE</scope>
    <source>
        <strain evidence="1">IMI 360193</strain>
    </source>
</reference>
<dbReference type="EMBL" id="JAPEUV010000232">
    <property type="protein sequence ID" value="KAJ4330055.1"/>
    <property type="molecule type" value="Genomic_DNA"/>
</dbReference>
<name>A0A9W8WPH2_9PLEO</name>
<gene>
    <name evidence="1" type="ORF">N0V87_010334</name>
</gene>
<protein>
    <submittedName>
        <fullName evidence="1">Uncharacterized protein</fullName>
    </submittedName>
</protein>